<comment type="caution">
    <text evidence="2">The sequence shown here is derived from an EMBL/GenBank/DDBJ whole genome shotgun (WGS) entry which is preliminary data.</text>
</comment>
<sequence length="46" mass="5407">MMVLERYFSMSGEGTELVLPKNLDLQDRLRRGPPKDVDYFSEDNED</sequence>
<dbReference type="EMBL" id="PDCK01000039">
    <property type="protein sequence ID" value="PRQ57504.1"/>
    <property type="molecule type" value="Genomic_DNA"/>
</dbReference>
<evidence type="ECO:0000313" key="2">
    <source>
        <dbReference type="EMBL" id="PRQ57504.1"/>
    </source>
</evidence>
<keyword evidence="3" id="KW-1185">Reference proteome</keyword>
<reference evidence="2 3" key="1">
    <citation type="journal article" date="2018" name="Nat. Genet.">
        <title>The Rosa genome provides new insights in the design of modern roses.</title>
        <authorList>
            <person name="Bendahmane M."/>
        </authorList>
    </citation>
    <scope>NUCLEOTIDE SEQUENCE [LARGE SCALE GENOMIC DNA]</scope>
    <source>
        <strain evidence="3">cv. Old Blush</strain>
    </source>
</reference>
<name>A0A2P6SFN8_ROSCH</name>
<dbReference type="AlphaFoldDB" id="A0A2P6SFN8"/>
<feature type="region of interest" description="Disordered" evidence="1">
    <location>
        <begin position="27"/>
        <end position="46"/>
    </location>
</feature>
<dbReference type="Proteomes" id="UP000238479">
    <property type="component" value="Chromosome 1"/>
</dbReference>
<organism evidence="2 3">
    <name type="scientific">Rosa chinensis</name>
    <name type="common">China rose</name>
    <dbReference type="NCBI Taxonomy" id="74649"/>
    <lineage>
        <taxon>Eukaryota</taxon>
        <taxon>Viridiplantae</taxon>
        <taxon>Streptophyta</taxon>
        <taxon>Embryophyta</taxon>
        <taxon>Tracheophyta</taxon>
        <taxon>Spermatophyta</taxon>
        <taxon>Magnoliopsida</taxon>
        <taxon>eudicotyledons</taxon>
        <taxon>Gunneridae</taxon>
        <taxon>Pentapetalae</taxon>
        <taxon>rosids</taxon>
        <taxon>fabids</taxon>
        <taxon>Rosales</taxon>
        <taxon>Rosaceae</taxon>
        <taxon>Rosoideae</taxon>
        <taxon>Rosoideae incertae sedis</taxon>
        <taxon>Rosa</taxon>
    </lineage>
</organism>
<evidence type="ECO:0000313" key="3">
    <source>
        <dbReference type="Proteomes" id="UP000238479"/>
    </source>
</evidence>
<gene>
    <name evidence="2" type="ORF">RchiOBHm_Chr1g0349061</name>
</gene>
<dbReference type="STRING" id="74649.A0A2P6SFN8"/>
<proteinExistence type="predicted"/>
<dbReference type="Gramene" id="PRQ57504">
    <property type="protein sequence ID" value="PRQ57504"/>
    <property type="gene ID" value="RchiOBHm_Chr1g0349061"/>
</dbReference>
<evidence type="ECO:0000256" key="1">
    <source>
        <dbReference type="SAM" id="MobiDB-lite"/>
    </source>
</evidence>
<accession>A0A2P6SFN8</accession>
<protein>
    <submittedName>
        <fullName evidence="2">Uncharacterized protein</fullName>
    </submittedName>
</protein>
<feature type="compositionally biased region" description="Basic and acidic residues" evidence="1">
    <location>
        <begin position="27"/>
        <end position="38"/>
    </location>
</feature>